<organism evidence="3 4">
    <name type="scientific">Chitinophaga niabensis</name>
    <dbReference type="NCBI Taxonomy" id="536979"/>
    <lineage>
        <taxon>Bacteria</taxon>
        <taxon>Pseudomonadati</taxon>
        <taxon>Bacteroidota</taxon>
        <taxon>Chitinophagia</taxon>
        <taxon>Chitinophagales</taxon>
        <taxon>Chitinophagaceae</taxon>
        <taxon>Chitinophaga</taxon>
    </lineage>
</organism>
<accession>A0A1N6G6E4</accession>
<evidence type="ECO:0000313" key="4">
    <source>
        <dbReference type="Proteomes" id="UP000185003"/>
    </source>
</evidence>
<dbReference type="InterPro" id="IPR023393">
    <property type="entry name" value="START-like_dom_sf"/>
</dbReference>
<dbReference type="Proteomes" id="UP000185003">
    <property type="component" value="Unassembled WGS sequence"/>
</dbReference>
<dbReference type="RefSeq" id="WP_074239646.1">
    <property type="nucleotide sequence ID" value="NZ_FSRA01000001.1"/>
</dbReference>
<dbReference type="EMBL" id="FSRA01000001">
    <property type="protein sequence ID" value="SIO03031.1"/>
    <property type="molecule type" value="Genomic_DNA"/>
</dbReference>
<dbReference type="AlphaFoldDB" id="A0A1N6G6E4"/>
<feature type="domain" description="Activator of Hsp90 ATPase homologue 1/2-like C-terminal" evidence="2">
    <location>
        <begin position="14"/>
        <end position="139"/>
    </location>
</feature>
<evidence type="ECO:0000256" key="1">
    <source>
        <dbReference type="ARBA" id="ARBA00006817"/>
    </source>
</evidence>
<dbReference type="Gene3D" id="3.30.530.20">
    <property type="match status" value="1"/>
</dbReference>
<evidence type="ECO:0000259" key="2">
    <source>
        <dbReference type="Pfam" id="PF08327"/>
    </source>
</evidence>
<dbReference type="Pfam" id="PF08327">
    <property type="entry name" value="AHSA1"/>
    <property type="match status" value="1"/>
</dbReference>
<keyword evidence="4" id="KW-1185">Reference proteome</keyword>
<proteinExistence type="inferred from homology"/>
<sequence length="142" mass="15845">MKGNLISETSVSIKASAARVWKAITDPQSIKQYLFGTKVTSDFKEGSEITYEGEFEGKSYKDKGVIRKMEPGKIFQSTFLSGAKEDKPENYNLVTFRLVEEEGKTVVTLSQDNIASEKEKEHSDGNWSAVLKKLKEVVEAEG</sequence>
<dbReference type="SUPFAM" id="SSF55961">
    <property type="entry name" value="Bet v1-like"/>
    <property type="match status" value="1"/>
</dbReference>
<dbReference type="STRING" id="536979.SAMN04488055_2602"/>
<name>A0A1N6G6E4_9BACT</name>
<reference evidence="3 4" key="1">
    <citation type="submission" date="2016-11" db="EMBL/GenBank/DDBJ databases">
        <authorList>
            <person name="Jaros S."/>
            <person name="Januszkiewicz K."/>
            <person name="Wedrychowicz H."/>
        </authorList>
    </citation>
    <scope>NUCLEOTIDE SEQUENCE [LARGE SCALE GENOMIC DNA]</scope>
    <source>
        <strain evidence="3 4">DSM 24787</strain>
    </source>
</reference>
<gene>
    <name evidence="3" type="ORF">SAMN04488055_2602</name>
</gene>
<comment type="similarity">
    <text evidence="1">Belongs to the AHA1 family.</text>
</comment>
<dbReference type="OrthoDB" id="2355173at2"/>
<protein>
    <submittedName>
        <fullName evidence="3">Uncharacterized conserved protein YndB, AHSA1/START domain</fullName>
    </submittedName>
</protein>
<dbReference type="CDD" id="cd07814">
    <property type="entry name" value="SRPBCC_CalC_Aha1-like"/>
    <property type="match status" value="1"/>
</dbReference>
<evidence type="ECO:0000313" key="3">
    <source>
        <dbReference type="EMBL" id="SIO03031.1"/>
    </source>
</evidence>
<dbReference type="InterPro" id="IPR013538">
    <property type="entry name" value="ASHA1/2-like_C"/>
</dbReference>